<keyword evidence="1" id="KW-0472">Membrane</keyword>
<dbReference type="RefSeq" id="WP_135106011.1">
    <property type="nucleotide sequence ID" value="NZ_JADGKW010000004.1"/>
</dbReference>
<feature type="transmembrane region" description="Helical" evidence="1">
    <location>
        <begin position="62"/>
        <end position="80"/>
    </location>
</feature>
<feature type="transmembrane region" description="Helical" evidence="1">
    <location>
        <begin position="101"/>
        <end position="132"/>
    </location>
</feature>
<name>A0A4Y9IJU3_9BACT</name>
<evidence type="ECO:0000313" key="2">
    <source>
        <dbReference type="EMBL" id="TFU88733.1"/>
    </source>
</evidence>
<keyword evidence="1" id="KW-0812">Transmembrane</keyword>
<feature type="transmembrane region" description="Helical" evidence="1">
    <location>
        <begin position="144"/>
        <end position="163"/>
    </location>
</feature>
<proteinExistence type="predicted"/>
<sequence length="223" mass="25706">MIQALLFKEWIKTRRVVTLIGIIFVALIIYTLINTGQQFRLGGAVQIWSTVILKDMPILPGFTQWIPLLAGLLLGVSQFAPEMHDKRLKLTLHLPMLETKIMSVLLFFGIGILLFIFLLSYLVLSFSFFFYYPSEIIKAMIWGNLPYLFAGVFGYLLAAWISLEPVWRQRIGYTLASIGFLSFLFIRSVSGAYIPFMPYLVVLMVLCFFFPFYSMYRFKDGAQ</sequence>
<reference evidence="2 3" key="1">
    <citation type="submission" date="2019-03" db="EMBL/GenBank/DDBJ databases">
        <title>Diversity of the mouse oral microbiome.</title>
        <authorList>
            <person name="Joseph S."/>
            <person name="Aduse-Opoku J."/>
            <person name="Curtis M."/>
            <person name="Wade W."/>
            <person name="Hashim A."/>
        </authorList>
    </citation>
    <scope>NUCLEOTIDE SEQUENCE [LARGE SCALE GENOMIC DNA]</scope>
    <source>
        <strain evidence="2 3">P11</strain>
    </source>
</reference>
<dbReference type="EMBL" id="SPPK01000004">
    <property type="protein sequence ID" value="TFU88733.1"/>
    <property type="molecule type" value="Genomic_DNA"/>
</dbReference>
<dbReference type="AlphaFoldDB" id="A0A4Y9IJU3"/>
<dbReference type="OrthoDB" id="5764958at2"/>
<dbReference type="Proteomes" id="UP000298285">
    <property type="component" value="Unassembled WGS sequence"/>
</dbReference>
<accession>A0A4Y9IJU3</accession>
<feature type="transmembrane region" description="Helical" evidence="1">
    <location>
        <begin position="16"/>
        <end position="33"/>
    </location>
</feature>
<gene>
    <name evidence="2" type="ORF">E4T88_12750</name>
</gene>
<feature type="transmembrane region" description="Helical" evidence="1">
    <location>
        <begin position="170"/>
        <end position="190"/>
    </location>
</feature>
<evidence type="ECO:0000256" key="1">
    <source>
        <dbReference type="SAM" id="Phobius"/>
    </source>
</evidence>
<evidence type="ECO:0000313" key="3">
    <source>
        <dbReference type="Proteomes" id="UP000298285"/>
    </source>
</evidence>
<feature type="transmembrane region" description="Helical" evidence="1">
    <location>
        <begin position="196"/>
        <end position="216"/>
    </location>
</feature>
<comment type="caution">
    <text evidence="2">The sequence shown here is derived from an EMBL/GenBank/DDBJ whole genome shotgun (WGS) entry which is preliminary data.</text>
</comment>
<protein>
    <submittedName>
        <fullName evidence="2">Uncharacterized protein</fullName>
    </submittedName>
</protein>
<keyword evidence="1" id="KW-1133">Transmembrane helix</keyword>
<organism evidence="2 3">
    <name type="scientific">Dysgonomonas mossii</name>
    <dbReference type="NCBI Taxonomy" id="163665"/>
    <lineage>
        <taxon>Bacteria</taxon>
        <taxon>Pseudomonadati</taxon>
        <taxon>Bacteroidota</taxon>
        <taxon>Bacteroidia</taxon>
        <taxon>Bacteroidales</taxon>
        <taxon>Dysgonomonadaceae</taxon>
        <taxon>Dysgonomonas</taxon>
    </lineage>
</organism>